<protein>
    <recommendedName>
        <fullName evidence="2">Peptidase metallopeptidase domain-containing protein</fullName>
    </recommendedName>
</protein>
<dbReference type="GO" id="GO:0004222">
    <property type="term" value="F:metalloendopeptidase activity"/>
    <property type="evidence" value="ECO:0007669"/>
    <property type="project" value="InterPro"/>
</dbReference>
<feature type="domain" description="Peptidase metallopeptidase" evidence="2">
    <location>
        <begin position="46"/>
        <end position="205"/>
    </location>
</feature>
<name>A0A3A8KIC8_9BACT</name>
<evidence type="ECO:0000313" key="3">
    <source>
        <dbReference type="EMBL" id="RKH07710.1"/>
    </source>
</evidence>
<dbReference type="OrthoDB" id="9008848at2"/>
<dbReference type="Gene3D" id="3.40.390.10">
    <property type="entry name" value="Collagenase (Catalytic Domain)"/>
    <property type="match status" value="1"/>
</dbReference>
<proteinExistence type="predicted"/>
<dbReference type="InterPro" id="IPR013517">
    <property type="entry name" value="FG-GAP"/>
</dbReference>
<dbReference type="InterPro" id="IPR024079">
    <property type="entry name" value="MetalloPept_cat_dom_sf"/>
</dbReference>
<dbReference type="PROSITE" id="PS51257">
    <property type="entry name" value="PROKAR_LIPOPROTEIN"/>
    <property type="match status" value="1"/>
</dbReference>
<dbReference type="Pfam" id="PF13517">
    <property type="entry name" value="FG-GAP_3"/>
    <property type="match status" value="2"/>
</dbReference>
<comment type="caution">
    <text evidence="3">The sequence shown here is derived from an EMBL/GenBank/DDBJ whole genome shotgun (WGS) entry which is preliminary data.</text>
</comment>
<dbReference type="InterPro" id="IPR001506">
    <property type="entry name" value="Peptidase_M12A"/>
</dbReference>
<evidence type="ECO:0000256" key="1">
    <source>
        <dbReference type="ARBA" id="ARBA00022729"/>
    </source>
</evidence>
<dbReference type="Proteomes" id="UP000268313">
    <property type="component" value="Unassembled WGS sequence"/>
</dbReference>
<dbReference type="PANTHER" id="PTHR43118">
    <property type="entry name" value="RHAMNOGALACTURONAN LYASE (EUROFUNG)"/>
    <property type="match status" value="1"/>
</dbReference>
<accession>A0A3A8KIC8</accession>
<dbReference type="InterPro" id="IPR034641">
    <property type="entry name" value="RGL11"/>
</dbReference>
<dbReference type="SUPFAM" id="SSF69318">
    <property type="entry name" value="Integrin alpha N-terminal domain"/>
    <property type="match status" value="1"/>
</dbReference>
<dbReference type="SUPFAM" id="SSF55486">
    <property type="entry name" value="Metalloproteases ('zincins'), catalytic domain"/>
    <property type="match status" value="1"/>
</dbReference>
<gene>
    <name evidence="3" type="ORF">D7X32_01155</name>
</gene>
<keyword evidence="4" id="KW-1185">Reference proteome</keyword>
<dbReference type="SMART" id="SM00235">
    <property type="entry name" value="ZnMc"/>
    <property type="match status" value="1"/>
</dbReference>
<dbReference type="Pfam" id="PF01400">
    <property type="entry name" value="Astacin"/>
    <property type="match status" value="1"/>
</dbReference>
<dbReference type="Gene3D" id="2.130.10.130">
    <property type="entry name" value="Integrin alpha, N-terminal"/>
    <property type="match status" value="1"/>
</dbReference>
<evidence type="ECO:0000313" key="4">
    <source>
        <dbReference type="Proteomes" id="UP000268313"/>
    </source>
</evidence>
<reference evidence="4" key="1">
    <citation type="submission" date="2018-09" db="EMBL/GenBank/DDBJ databases">
        <authorList>
            <person name="Livingstone P.G."/>
            <person name="Whitworth D.E."/>
        </authorList>
    </citation>
    <scope>NUCLEOTIDE SEQUENCE [LARGE SCALE GENOMIC DNA]</scope>
    <source>
        <strain evidence="4">CA043D</strain>
    </source>
</reference>
<dbReference type="EMBL" id="RAWE01000002">
    <property type="protein sequence ID" value="RKH07710.1"/>
    <property type="molecule type" value="Genomic_DNA"/>
</dbReference>
<dbReference type="PANTHER" id="PTHR43118:SF1">
    <property type="entry name" value="RHAMNOGALACTURONAN LYASE (EUROFUNG)"/>
    <property type="match status" value="1"/>
</dbReference>
<keyword evidence="1" id="KW-0732">Signal</keyword>
<organism evidence="3 4">
    <name type="scientific">Corallococcus carmarthensis</name>
    <dbReference type="NCBI Taxonomy" id="2316728"/>
    <lineage>
        <taxon>Bacteria</taxon>
        <taxon>Pseudomonadati</taxon>
        <taxon>Myxococcota</taxon>
        <taxon>Myxococcia</taxon>
        <taxon>Myxococcales</taxon>
        <taxon>Cystobacterineae</taxon>
        <taxon>Myxococcaceae</taxon>
        <taxon>Corallococcus</taxon>
    </lineage>
</organism>
<dbReference type="InterPro" id="IPR006026">
    <property type="entry name" value="Peptidase_Metallo"/>
</dbReference>
<dbReference type="GO" id="GO:0006508">
    <property type="term" value="P:proteolysis"/>
    <property type="evidence" value="ECO:0007669"/>
    <property type="project" value="InterPro"/>
</dbReference>
<dbReference type="InterPro" id="IPR028994">
    <property type="entry name" value="Integrin_alpha_N"/>
</dbReference>
<dbReference type="GO" id="GO:0008270">
    <property type="term" value="F:zinc ion binding"/>
    <property type="evidence" value="ECO:0007669"/>
    <property type="project" value="InterPro"/>
</dbReference>
<dbReference type="AlphaFoldDB" id="A0A3A8KIC8"/>
<evidence type="ECO:0000259" key="2">
    <source>
        <dbReference type="SMART" id="SM00235"/>
    </source>
</evidence>
<sequence length="602" mass="65300">MSLRYRLAGLLCALSFLTSCEPPPEVELDSQVLVTRPQEQPLYLKTDTVWATDAIPVCWENPTGADAAARAWTRDAVEQSWASVSGIQFSGWGTCPTSPFIPFPGLRIRINDEGPHTKGLGSALLALRPGMVLNFTFNNWSTSCQSRLEYCIRAIAVHEFGHALGFAHEQNRPDRPSTCNDVQGTNGNSVLGPYDAFSVMNYCNPWWNNDGELSALDVEGAQLVYGATRTGFAATWATSNIGDGPIANAWLDADLDGDGRGEVLQAFNNNGALGFIVYRWNGSAMTRAWATSNIGQGSNAVAWLINDVDGDGRDEVVQAFNISGRLGFNVYRWNGSGLVQLWGTPNIGQGSGAVAWLSSDVDGDGRDEIVQAFNNTNGALGFIIYRWNGSGLVQLWGTPNIGQGSTAVAWRTGDVDGDGRQEIIQAFNNNGALGFIVYRWNGSGLVQLWTTSNVGQGSNAVAWLIADVDGDGRDELVQSFQNTATDGLGFILYRWNGGLQPAWTTRDSGQGWRAVSWKSADVDGDGRQELIQAWDNNGTLGLTVYRWNGSRLMTQFRKANTGYGSGAVGWFARDLDGDGRAELLQGWNNNGALGFIHYRYGP</sequence>